<keyword evidence="1" id="KW-0812">Transmembrane</keyword>
<reference evidence="3" key="2">
    <citation type="submission" date="2015-01" db="EMBL/GenBank/DDBJ databases">
        <title>Evolutionary Origins and Diversification of the Mycorrhizal Mutualists.</title>
        <authorList>
            <consortium name="DOE Joint Genome Institute"/>
            <consortium name="Mycorrhizal Genomics Consortium"/>
            <person name="Kohler A."/>
            <person name="Kuo A."/>
            <person name="Nagy L.G."/>
            <person name="Floudas D."/>
            <person name="Copeland A."/>
            <person name="Barry K.W."/>
            <person name="Cichocki N."/>
            <person name="Veneault-Fourrey C."/>
            <person name="LaButti K."/>
            <person name="Lindquist E.A."/>
            <person name="Lipzen A."/>
            <person name="Lundell T."/>
            <person name="Morin E."/>
            <person name="Murat C."/>
            <person name="Riley R."/>
            <person name="Ohm R."/>
            <person name="Sun H."/>
            <person name="Tunlid A."/>
            <person name="Henrissat B."/>
            <person name="Grigoriev I.V."/>
            <person name="Hibbett D.S."/>
            <person name="Martin F."/>
        </authorList>
    </citation>
    <scope>NUCLEOTIDE SEQUENCE [LARGE SCALE GENOMIC DNA]</scope>
    <source>
        <strain evidence="3">F 1598</strain>
    </source>
</reference>
<keyword evidence="3" id="KW-1185">Reference proteome</keyword>
<proteinExistence type="predicted"/>
<evidence type="ECO:0000313" key="3">
    <source>
        <dbReference type="Proteomes" id="UP000054166"/>
    </source>
</evidence>
<gene>
    <name evidence="2" type="ORF">PILCRDRAFT_683862</name>
</gene>
<name>A0A0C3F5G0_PILCF</name>
<accession>A0A0C3F5G0</accession>
<dbReference type="AlphaFoldDB" id="A0A0C3F5G0"/>
<evidence type="ECO:0000256" key="1">
    <source>
        <dbReference type="SAM" id="Phobius"/>
    </source>
</evidence>
<keyword evidence="1" id="KW-1133">Transmembrane helix</keyword>
<dbReference type="EMBL" id="KN833049">
    <property type="protein sequence ID" value="KIM75254.1"/>
    <property type="molecule type" value="Genomic_DNA"/>
</dbReference>
<organism evidence="2 3">
    <name type="scientific">Piloderma croceum (strain F 1598)</name>
    <dbReference type="NCBI Taxonomy" id="765440"/>
    <lineage>
        <taxon>Eukaryota</taxon>
        <taxon>Fungi</taxon>
        <taxon>Dikarya</taxon>
        <taxon>Basidiomycota</taxon>
        <taxon>Agaricomycotina</taxon>
        <taxon>Agaricomycetes</taxon>
        <taxon>Agaricomycetidae</taxon>
        <taxon>Atheliales</taxon>
        <taxon>Atheliaceae</taxon>
        <taxon>Piloderma</taxon>
    </lineage>
</organism>
<feature type="transmembrane region" description="Helical" evidence="1">
    <location>
        <begin position="27"/>
        <end position="55"/>
    </location>
</feature>
<reference evidence="2 3" key="1">
    <citation type="submission" date="2014-04" db="EMBL/GenBank/DDBJ databases">
        <authorList>
            <consortium name="DOE Joint Genome Institute"/>
            <person name="Kuo A."/>
            <person name="Tarkka M."/>
            <person name="Buscot F."/>
            <person name="Kohler A."/>
            <person name="Nagy L.G."/>
            <person name="Floudas D."/>
            <person name="Copeland A."/>
            <person name="Barry K.W."/>
            <person name="Cichocki N."/>
            <person name="Veneault-Fourrey C."/>
            <person name="LaButti K."/>
            <person name="Lindquist E.A."/>
            <person name="Lipzen A."/>
            <person name="Lundell T."/>
            <person name="Morin E."/>
            <person name="Murat C."/>
            <person name="Sun H."/>
            <person name="Tunlid A."/>
            <person name="Henrissat B."/>
            <person name="Grigoriev I.V."/>
            <person name="Hibbett D.S."/>
            <person name="Martin F."/>
            <person name="Nordberg H.P."/>
            <person name="Cantor M.N."/>
            <person name="Hua S.X."/>
        </authorList>
    </citation>
    <scope>NUCLEOTIDE SEQUENCE [LARGE SCALE GENOMIC DNA]</scope>
    <source>
        <strain evidence="2 3">F 1598</strain>
    </source>
</reference>
<feature type="transmembrane region" description="Helical" evidence="1">
    <location>
        <begin position="67"/>
        <end position="88"/>
    </location>
</feature>
<protein>
    <submittedName>
        <fullName evidence="2">Uncharacterized protein</fullName>
    </submittedName>
</protein>
<sequence length="100" mass="10886">MHLDADIDEQWKYFGKGDVGPDTDAQLTAIACCLALPITSLMWCMLTFTVALGAICFQNTESFGEHVLLTTILGILGSCACGTSLYFWSMSQRIKEKVAG</sequence>
<dbReference type="InParanoid" id="A0A0C3F5G0"/>
<dbReference type="HOGENOM" id="CLU_2307109_0_0_1"/>
<dbReference type="Proteomes" id="UP000054166">
    <property type="component" value="Unassembled WGS sequence"/>
</dbReference>
<dbReference type="OrthoDB" id="3208379at2759"/>
<keyword evidence="1" id="KW-0472">Membrane</keyword>
<evidence type="ECO:0000313" key="2">
    <source>
        <dbReference type="EMBL" id="KIM75254.1"/>
    </source>
</evidence>